<accession>A0A8C3RVY5</accession>
<dbReference type="Gene3D" id="1.25.40.20">
    <property type="entry name" value="Ankyrin repeat-containing domain"/>
    <property type="match status" value="1"/>
</dbReference>
<proteinExistence type="inferred from homology"/>
<reference evidence="6" key="2">
    <citation type="submission" date="2025-09" db="UniProtKB">
        <authorList>
            <consortium name="Ensembl"/>
        </authorList>
    </citation>
    <scope>IDENTIFICATION</scope>
</reference>
<keyword evidence="1" id="KW-0677">Repeat</keyword>
<dbReference type="FunFam" id="1.25.40.20:FF:000107">
    <property type="entry name" value="cyclin-dependent kinase 4 inhibitor B"/>
    <property type="match status" value="1"/>
</dbReference>
<dbReference type="GO" id="GO:0004861">
    <property type="term" value="F:cyclin-dependent protein serine/threonine kinase inhibitor activity"/>
    <property type="evidence" value="ECO:0007669"/>
    <property type="project" value="TreeGrafter"/>
</dbReference>
<evidence type="ECO:0000313" key="7">
    <source>
        <dbReference type="Proteomes" id="UP000694403"/>
    </source>
</evidence>
<dbReference type="GO" id="GO:0019901">
    <property type="term" value="F:protein kinase binding"/>
    <property type="evidence" value="ECO:0007669"/>
    <property type="project" value="TreeGrafter"/>
</dbReference>
<dbReference type="Proteomes" id="UP000694403">
    <property type="component" value="Unplaced"/>
</dbReference>
<evidence type="ECO:0000313" key="6">
    <source>
        <dbReference type="Ensembl" id="ENSCSRP00000004810.1"/>
    </source>
</evidence>
<dbReference type="InterPro" id="IPR050776">
    <property type="entry name" value="Ank_Repeat/CDKN_Inhibitor"/>
</dbReference>
<evidence type="ECO:0000256" key="2">
    <source>
        <dbReference type="ARBA" id="ARBA00023043"/>
    </source>
</evidence>
<organism evidence="6 7">
    <name type="scientific">Chelydra serpentina</name>
    <name type="common">Snapping turtle</name>
    <name type="synonym">Testudo serpentina</name>
    <dbReference type="NCBI Taxonomy" id="8475"/>
    <lineage>
        <taxon>Eukaryota</taxon>
        <taxon>Metazoa</taxon>
        <taxon>Chordata</taxon>
        <taxon>Craniata</taxon>
        <taxon>Vertebrata</taxon>
        <taxon>Euteleostomi</taxon>
        <taxon>Archelosauria</taxon>
        <taxon>Testudinata</taxon>
        <taxon>Testudines</taxon>
        <taxon>Cryptodira</taxon>
        <taxon>Durocryptodira</taxon>
        <taxon>Americhelydia</taxon>
        <taxon>Chelydroidea</taxon>
        <taxon>Chelydridae</taxon>
        <taxon>Chelydra</taxon>
    </lineage>
</organism>
<dbReference type="PANTHER" id="PTHR24201">
    <property type="entry name" value="ANK_REP_REGION DOMAIN-CONTAINING PROTEIN"/>
    <property type="match status" value="1"/>
</dbReference>
<keyword evidence="2 5" id="KW-0040">ANK repeat</keyword>
<dbReference type="InterPro" id="IPR002110">
    <property type="entry name" value="Ankyrin_rpt"/>
</dbReference>
<dbReference type="PROSITE" id="PS50088">
    <property type="entry name" value="ANK_REPEAT"/>
    <property type="match status" value="1"/>
</dbReference>
<dbReference type="SMART" id="SM00248">
    <property type="entry name" value="ANK"/>
    <property type="match status" value="3"/>
</dbReference>
<keyword evidence="7" id="KW-1185">Reference proteome</keyword>
<dbReference type="GO" id="GO:0005634">
    <property type="term" value="C:nucleus"/>
    <property type="evidence" value="ECO:0007669"/>
    <property type="project" value="TreeGrafter"/>
</dbReference>
<keyword evidence="3" id="KW-0131">Cell cycle</keyword>
<evidence type="ECO:0000256" key="3">
    <source>
        <dbReference type="ARBA" id="ARBA00023306"/>
    </source>
</evidence>
<dbReference type="PANTHER" id="PTHR24201:SF8">
    <property type="entry name" value="CYCLIN-DEPENDENT KINASE 4 INHIBITOR B"/>
    <property type="match status" value="1"/>
</dbReference>
<evidence type="ECO:0000256" key="1">
    <source>
        <dbReference type="ARBA" id="ARBA00022737"/>
    </source>
</evidence>
<sequence>FPVRAAAARDMLANAAAQGQAQRVRLLLEAGMNPNTVNSFGRTPIQVMMMGNTKVAVLLLQRGADPNRPDPRTGCLPVHDAARGGFLDTLVALHRGGARLDLRDKWGRLPIDLAEDSGHQQVVSYLRGQPARNAAPPQA</sequence>
<evidence type="ECO:0000256" key="5">
    <source>
        <dbReference type="PROSITE-ProRule" id="PRU00023"/>
    </source>
</evidence>
<dbReference type="AlphaFoldDB" id="A0A8C3RVY5"/>
<dbReference type="Ensembl" id="ENSCSRT00000004961.1">
    <property type="protein sequence ID" value="ENSCSRP00000004810.1"/>
    <property type="gene ID" value="ENSCSRG00000003646.1"/>
</dbReference>
<feature type="repeat" description="ANK" evidence="5">
    <location>
        <begin position="73"/>
        <end position="105"/>
    </location>
</feature>
<reference evidence="6" key="1">
    <citation type="submission" date="2025-08" db="UniProtKB">
        <authorList>
            <consortium name="Ensembl"/>
        </authorList>
    </citation>
    <scope>IDENTIFICATION</scope>
</reference>
<name>A0A8C3RVY5_CHESE</name>
<dbReference type="GO" id="GO:0005737">
    <property type="term" value="C:cytoplasm"/>
    <property type="evidence" value="ECO:0007669"/>
    <property type="project" value="TreeGrafter"/>
</dbReference>
<dbReference type="Pfam" id="PF12796">
    <property type="entry name" value="Ank_2"/>
    <property type="match status" value="1"/>
</dbReference>
<dbReference type="GO" id="GO:0008285">
    <property type="term" value="P:negative regulation of cell population proliferation"/>
    <property type="evidence" value="ECO:0007669"/>
    <property type="project" value="TreeGrafter"/>
</dbReference>
<comment type="similarity">
    <text evidence="4">Belongs to the CDKN2 cyclin-dependent kinase inhibitor family.</text>
</comment>
<protein>
    <submittedName>
        <fullName evidence="6">Uncharacterized protein</fullName>
    </submittedName>
</protein>
<dbReference type="SUPFAM" id="SSF48403">
    <property type="entry name" value="Ankyrin repeat"/>
    <property type="match status" value="1"/>
</dbReference>
<dbReference type="GO" id="GO:2000045">
    <property type="term" value="P:regulation of G1/S transition of mitotic cell cycle"/>
    <property type="evidence" value="ECO:0007669"/>
    <property type="project" value="TreeGrafter"/>
</dbReference>
<dbReference type="InterPro" id="IPR036770">
    <property type="entry name" value="Ankyrin_rpt-contain_sf"/>
</dbReference>
<evidence type="ECO:0000256" key="4">
    <source>
        <dbReference type="ARBA" id="ARBA00038438"/>
    </source>
</evidence>